<dbReference type="EMBL" id="HBUE01243213">
    <property type="protein sequence ID" value="CAG6550464.1"/>
    <property type="molecule type" value="Transcribed_RNA"/>
</dbReference>
<dbReference type="EMBL" id="HBUE01350311">
    <property type="protein sequence ID" value="CAG6602758.1"/>
    <property type="molecule type" value="Transcribed_RNA"/>
</dbReference>
<name>A0A8D8L6G6_CULPI</name>
<proteinExistence type="predicted"/>
<sequence length="120" mass="13426">MTAVVRAPVSNGSGASSLNTHGTASRSRNRGPPSRPVYCSGRKWAEQIRADELLSIRRSNSWPQVCRPAIMARIQRDRRGSFLGIRWPDRVLDGWSNRLRTLLQNLSAHFIAIGGKHSQH</sequence>
<evidence type="ECO:0000313" key="2">
    <source>
        <dbReference type="EMBL" id="CAG6602758.1"/>
    </source>
</evidence>
<dbReference type="AlphaFoldDB" id="A0A8D8L6G6"/>
<organism evidence="2">
    <name type="scientific">Culex pipiens</name>
    <name type="common">House mosquito</name>
    <dbReference type="NCBI Taxonomy" id="7175"/>
    <lineage>
        <taxon>Eukaryota</taxon>
        <taxon>Metazoa</taxon>
        <taxon>Ecdysozoa</taxon>
        <taxon>Arthropoda</taxon>
        <taxon>Hexapoda</taxon>
        <taxon>Insecta</taxon>
        <taxon>Pterygota</taxon>
        <taxon>Neoptera</taxon>
        <taxon>Endopterygota</taxon>
        <taxon>Diptera</taxon>
        <taxon>Nematocera</taxon>
        <taxon>Culicoidea</taxon>
        <taxon>Culicidae</taxon>
        <taxon>Culicinae</taxon>
        <taxon>Culicini</taxon>
        <taxon>Culex</taxon>
        <taxon>Culex</taxon>
    </lineage>
</organism>
<feature type="region of interest" description="Disordered" evidence="1">
    <location>
        <begin position="1"/>
        <end position="38"/>
    </location>
</feature>
<evidence type="ECO:0000256" key="1">
    <source>
        <dbReference type="SAM" id="MobiDB-lite"/>
    </source>
</evidence>
<reference evidence="2" key="1">
    <citation type="submission" date="2021-05" db="EMBL/GenBank/DDBJ databases">
        <authorList>
            <person name="Alioto T."/>
            <person name="Alioto T."/>
            <person name="Gomez Garrido J."/>
        </authorList>
    </citation>
    <scope>NUCLEOTIDE SEQUENCE</scope>
</reference>
<protein>
    <submittedName>
        <fullName evidence="2">(northern house mosquito) hypothetical protein</fullName>
    </submittedName>
</protein>
<feature type="compositionally biased region" description="Polar residues" evidence="1">
    <location>
        <begin position="10"/>
        <end position="24"/>
    </location>
</feature>
<accession>A0A8D8L6G6</accession>